<dbReference type="OrthoDB" id="726971at2759"/>
<keyword evidence="3" id="KW-1185">Reference proteome</keyword>
<evidence type="ECO:0000313" key="3">
    <source>
        <dbReference type="Proteomes" id="UP001151287"/>
    </source>
</evidence>
<dbReference type="EMBL" id="JAMQYH010000005">
    <property type="protein sequence ID" value="KAJ1686004.1"/>
    <property type="molecule type" value="Genomic_DNA"/>
</dbReference>
<dbReference type="AlphaFoldDB" id="A0A9Q0C2E3"/>
<feature type="region of interest" description="Disordered" evidence="1">
    <location>
        <begin position="33"/>
        <end position="59"/>
    </location>
</feature>
<accession>A0A9Q0C2E3</accession>
<evidence type="ECO:0000313" key="2">
    <source>
        <dbReference type="EMBL" id="KAJ1686004.1"/>
    </source>
</evidence>
<name>A0A9Q0C2E3_9POAL</name>
<sequence>MKPPHIPGETSWVHEVKQAIGDKLRKAYGAAAVSSEKNARKVHGFSSHGEDRRKPTTEDPIRRVMFLGPWGHT</sequence>
<feature type="compositionally biased region" description="Basic and acidic residues" evidence="1">
    <location>
        <begin position="48"/>
        <end position="59"/>
    </location>
</feature>
<comment type="caution">
    <text evidence="2">The sequence shown here is derived from an EMBL/GenBank/DDBJ whole genome shotgun (WGS) entry which is preliminary data.</text>
</comment>
<reference evidence="2" key="1">
    <citation type="journal article" date="2022" name="Cell">
        <title>Repeat-based holocentromeres influence genome architecture and karyotype evolution.</title>
        <authorList>
            <person name="Hofstatter P.G."/>
            <person name="Thangavel G."/>
            <person name="Lux T."/>
            <person name="Neumann P."/>
            <person name="Vondrak T."/>
            <person name="Novak P."/>
            <person name="Zhang M."/>
            <person name="Costa L."/>
            <person name="Castellani M."/>
            <person name="Scott A."/>
            <person name="Toegelov H."/>
            <person name="Fuchs J."/>
            <person name="Mata-Sucre Y."/>
            <person name="Dias Y."/>
            <person name="Vanzela A.L.L."/>
            <person name="Huettel B."/>
            <person name="Almeida C.C.S."/>
            <person name="Simkova H."/>
            <person name="Souza G."/>
            <person name="Pedrosa-Harand A."/>
            <person name="Macas J."/>
            <person name="Mayer K.F.X."/>
            <person name="Houben A."/>
            <person name="Marques A."/>
        </authorList>
    </citation>
    <scope>NUCLEOTIDE SEQUENCE</scope>
    <source>
        <strain evidence="2">RhyBre1mFocal</strain>
    </source>
</reference>
<organism evidence="2 3">
    <name type="scientific">Rhynchospora breviuscula</name>
    <dbReference type="NCBI Taxonomy" id="2022672"/>
    <lineage>
        <taxon>Eukaryota</taxon>
        <taxon>Viridiplantae</taxon>
        <taxon>Streptophyta</taxon>
        <taxon>Embryophyta</taxon>
        <taxon>Tracheophyta</taxon>
        <taxon>Spermatophyta</taxon>
        <taxon>Magnoliopsida</taxon>
        <taxon>Liliopsida</taxon>
        <taxon>Poales</taxon>
        <taxon>Cyperaceae</taxon>
        <taxon>Cyperoideae</taxon>
        <taxon>Rhynchosporeae</taxon>
        <taxon>Rhynchospora</taxon>
    </lineage>
</organism>
<proteinExistence type="predicted"/>
<evidence type="ECO:0000256" key="1">
    <source>
        <dbReference type="SAM" id="MobiDB-lite"/>
    </source>
</evidence>
<protein>
    <submittedName>
        <fullName evidence="2">Uncharacterized protein</fullName>
    </submittedName>
</protein>
<gene>
    <name evidence="2" type="ORF">LUZ63_017394</name>
</gene>
<dbReference type="Proteomes" id="UP001151287">
    <property type="component" value="Unassembled WGS sequence"/>
</dbReference>